<keyword evidence="1" id="KW-1133">Transmembrane helix</keyword>
<comment type="caution">
    <text evidence="2">The sequence shown here is derived from an EMBL/GenBank/DDBJ whole genome shotgun (WGS) entry which is preliminary data.</text>
</comment>
<keyword evidence="1" id="KW-0812">Transmembrane</keyword>
<dbReference type="Proteomes" id="UP001281761">
    <property type="component" value="Unassembled WGS sequence"/>
</dbReference>
<dbReference type="SUPFAM" id="SSF51126">
    <property type="entry name" value="Pectin lyase-like"/>
    <property type="match status" value="3"/>
</dbReference>
<dbReference type="EMBL" id="JARBJD010000383">
    <property type="protein sequence ID" value="KAK2942779.1"/>
    <property type="molecule type" value="Genomic_DNA"/>
</dbReference>
<reference evidence="2 3" key="1">
    <citation type="journal article" date="2022" name="bioRxiv">
        <title>Genomics of Preaxostyla Flagellates Illuminates Evolutionary Transitions and the Path Towards Mitochondrial Loss.</title>
        <authorList>
            <person name="Novak L.V.F."/>
            <person name="Treitli S.C."/>
            <person name="Pyrih J."/>
            <person name="Halakuc P."/>
            <person name="Pipaliya S.V."/>
            <person name="Vacek V."/>
            <person name="Brzon O."/>
            <person name="Soukal P."/>
            <person name="Eme L."/>
            <person name="Dacks J.B."/>
            <person name="Karnkowska A."/>
            <person name="Elias M."/>
            <person name="Hampl V."/>
        </authorList>
    </citation>
    <scope>NUCLEOTIDE SEQUENCE [LARGE SCALE GENOMIC DNA]</scope>
    <source>
        <strain evidence="2">NAU3</strain>
        <tissue evidence="2">Gut</tissue>
    </source>
</reference>
<accession>A0ABQ9WTF4</accession>
<evidence type="ECO:0000256" key="1">
    <source>
        <dbReference type="SAM" id="Phobius"/>
    </source>
</evidence>
<gene>
    <name evidence="2" type="ORF">BLNAU_22297</name>
</gene>
<evidence type="ECO:0000313" key="2">
    <source>
        <dbReference type="EMBL" id="KAK2942779.1"/>
    </source>
</evidence>
<keyword evidence="3" id="KW-1185">Reference proteome</keyword>
<evidence type="ECO:0000313" key="3">
    <source>
        <dbReference type="Proteomes" id="UP001281761"/>
    </source>
</evidence>
<protein>
    <submittedName>
        <fullName evidence="2">Uncharacterized protein</fullName>
    </submittedName>
</protein>
<name>A0ABQ9WTF4_9EUKA</name>
<sequence>MCDDHLPLSDVLDVKVGHTNSRQSYTITLPKGVYHAKDLEIFSQQLTLIGQRTKLIRSDGNTYENSANEETSQAVQTNIDIEHPNCLFSGQTVVCAVSSSDVTISDSDVLSNLEYSPFMISNDVPRILQNDAGHWIHDLISVSGSGLTLSDQTLILGSGPLFSFKMHDLPSSSGSSRNVEVNTCLSSSRLLNVTSFGNTQMKTGRRMGSEVKQTVIGCSVSSCTNHDSGTTFLSPNWGGSLTCQNSSFSSCVRTSNAIIDHKHQNITKSHPINRTEVLSSSDVTSVTFTLCTFDRMSVDSSSTTKGGAAIHLNQSNSTLSIHQCSFHICTVTVGQFERGGGAILLTSMYPDSPITITSSSFTECESTASGLIDIEGGALLCDSPSTLTMSDCFFEKDKSINSGAASLCRHSRATLTNCFFVSCEARLCGGGLGLTDIKSVSLSFLRFRKCVASGYDASKTKDIFIKHMDSELVETNAVVYSDSSSSAPTITVHVTTNAVDATVEATSDIPIAGTVGILLAGSNVPRLVQVVFGVKTATATTGSVTVSSGANGILPPATYTVRSSSYIPYPRPTIKSAESARKDENTTKITLNGVAMDEGSYSMQLSRGGQTWNVSLIWEGSKKLTGTAPLYPSNAEGRLNYSTLYTVTKVEWISEGVRTDLDLSTKINFTTPSEPTRIEKCLAVALSPDRTKISLSLEGRLIHDRMGYLSLNRDSFACESDYPVTDVNSTHATVNFRVDSSESDYTVEYGKEYTLQVPEDEADELFVNEGIVIRVPHPPRLVGLEAKFNPQRTAFTIHLTGTDFVPNAKYTLQLNSSLNLSVTIKTTVKGESVLAPIGLNGKMKCSETYTLTALTPSMQGTGLILNTTGHSFTTLTKPTNLELLVGWRGFGILTCGDEKTPCDSLKDAMTVVEGLSIKDVHLRIMEKTYMSKSITVGKGMNVLVDNGTHPDPLIDVVSTELKEDKSGLIVVSEATFAMKDVTVKFSLMPSSSNMVLISASSSTISLKDGWFSTSGHISNQHTHAGICSWSNGVIQLSNSDTTISNTKLAHLPTGAINMKGGNLTIESCSFHDNNPRIMPFLSSGRNIHCTEDGKIEVGSLNGGDGLGGTSAWISADDCTVTSSILNTDSLLFIPTLSNESSVYYYSTDQIYSLTLKGTLFMPCGLWLEVFEITEKGEEGDFVRFELSPSTSESFREEYINFPLPASSLSKIDSSLEWRARLVYGNNQKTPSTLVVKESTGTGKGKGGKEAEMEKDKSMWWIPLVACLVSLAAVVAVVLVLLWRRRVHQKMKVKRDEEGVQQQELVEDKVVVETKPVFDPTATVSSVRQLNGNSICQPESDNISLINSTRIDDIQKSQRPIPLVNQVEGVLCSEEFKIVVADKTDTLFNRLHRQKIGVDRRQTQLAIAKGLKQLESSNQSADALMKFTSQWVHYDADDRIVIQMNDALTPSAQHQLSKSPPDQELQRWQAPEQKLETNTGIRISNQKSDLDPMKIAIYRLGLVMWEIETGSIPFRELDGTSAHRTLCSGTLPKMDGSPSSATNNKLFSASRLQTNPALISLFLSQVPLPLSRRPNRPIAKRGEQIKDTA</sequence>
<dbReference type="InterPro" id="IPR011050">
    <property type="entry name" value="Pectin_lyase_fold/virulence"/>
</dbReference>
<proteinExistence type="predicted"/>
<organism evidence="2 3">
    <name type="scientific">Blattamonas nauphoetae</name>
    <dbReference type="NCBI Taxonomy" id="2049346"/>
    <lineage>
        <taxon>Eukaryota</taxon>
        <taxon>Metamonada</taxon>
        <taxon>Preaxostyla</taxon>
        <taxon>Oxymonadida</taxon>
        <taxon>Blattamonas</taxon>
    </lineage>
</organism>
<feature type="transmembrane region" description="Helical" evidence="1">
    <location>
        <begin position="1259"/>
        <end position="1282"/>
    </location>
</feature>
<keyword evidence="1" id="KW-0472">Membrane</keyword>